<dbReference type="SFLD" id="SFLDG01082">
    <property type="entry name" value="B12-binding_domain_containing"/>
    <property type="match status" value="1"/>
</dbReference>
<evidence type="ECO:0000256" key="1">
    <source>
        <dbReference type="ARBA" id="ARBA00001966"/>
    </source>
</evidence>
<keyword evidence="7" id="KW-0411">Iron-sulfur</keyword>
<evidence type="ECO:0000313" key="10">
    <source>
        <dbReference type="Proteomes" id="UP000031518"/>
    </source>
</evidence>
<protein>
    <submittedName>
        <fullName evidence="9">Fe-S oxidoreductase</fullName>
    </submittedName>
</protein>
<dbReference type="InterPro" id="IPR023404">
    <property type="entry name" value="rSAM_horseshoe"/>
</dbReference>
<dbReference type="Proteomes" id="UP000031518">
    <property type="component" value="Unassembled WGS sequence"/>
</dbReference>
<keyword evidence="5" id="KW-0479">Metal-binding</keyword>
<dbReference type="InterPro" id="IPR058240">
    <property type="entry name" value="rSAM_sf"/>
</dbReference>
<proteinExistence type="predicted"/>
<dbReference type="SFLD" id="SFLDG01123">
    <property type="entry name" value="methyltransferase_(Class_B)"/>
    <property type="match status" value="1"/>
</dbReference>
<dbReference type="Pfam" id="PF04055">
    <property type="entry name" value="Radical_SAM"/>
    <property type="match status" value="1"/>
</dbReference>
<dbReference type="SFLD" id="SFLDS00029">
    <property type="entry name" value="Radical_SAM"/>
    <property type="match status" value="1"/>
</dbReference>
<evidence type="ECO:0000256" key="4">
    <source>
        <dbReference type="ARBA" id="ARBA00022691"/>
    </source>
</evidence>
<dbReference type="GO" id="GO:0046872">
    <property type="term" value="F:metal ion binding"/>
    <property type="evidence" value="ECO:0007669"/>
    <property type="project" value="UniProtKB-KW"/>
</dbReference>
<dbReference type="InterPro" id="IPR007197">
    <property type="entry name" value="rSAM"/>
</dbReference>
<evidence type="ECO:0000256" key="7">
    <source>
        <dbReference type="ARBA" id="ARBA00023014"/>
    </source>
</evidence>
<dbReference type="GO" id="GO:0051539">
    <property type="term" value="F:4 iron, 4 sulfur cluster binding"/>
    <property type="evidence" value="ECO:0007669"/>
    <property type="project" value="UniProtKB-KW"/>
</dbReference>
<keyword evidence="10" id="KW-1185">Reference proteome</keyword>
<evidence type="ECO:0000256" key="6">
    <source>
        <dbReference type="ARBA" id="ARBA00023004"/>
    </source>
</evidence>
<keyword evidence="6" id="KW-0408">Iron</keyword>
<dbReference type="InterPro" id="IPR006638">
    <property type="entry name" value="Elp3/MiaA/NifB-like_rSAM"/>
</dbReference>
<dbReference type="PANTHER" id="PTHR43409">
    <property type="entry name" value="ANAEROBIC MAGNESIUM-PROTOPORPHYRIN IX MONOMETHYL ESTER CYCLASE-RELATED"/>
    <property type="match status" value="1"/>
</dbReference>
<dbReference type="GO" id="GO:0003824">
    <property type="term" value="F:catalytic activity"/>
    <property type="evidence" value="ECO:0007669"/>
    <property type="project" value="InterPro"/>
</dbReference>
<organism evidence="9 10">
    <name type="scientific">Pyrinomonas methylaliphatogenes</name>
    <dbReference type="NCBI Taxonomy" id="454194"/>
    <lineage>
        <taxon>Bacteria</taxon>
        <taxon>Pseudomonadati</taxon>
        <taxon>Acidobacteriota</taxon>
        <taxon>Blastocatellia</taxon>
        <taxon>Blastocatellales</taxon>
        <taxon>Pyrinomonadaceae</taxon>
        <taxon>Pyrinomonas</taxon>
    </lineage>
</organism>
<keyword evidence="3" id="KW-0808">Transferase</keyword>
<dbReference type="PROSITE" id="PS51918">
    <property type="entry name" value="RADICAL_SAM"/>
    <property type="match status" value="1"/>
</dbReference>
<dbReference type="Gene3D" id="3.80.30.20">
    <property type="entry name" value="tm_1862 like domain"/>
    <property type="match status" value="1"/>
</dbReference>
<evidence type="ECO:0000256" key="5">
    <source>
        <dbReference type="ARBA" id="ARBA00022723"/>
    </source>
</evidence>
<dbReference type="GO" id="GO:0005829">
    <property type="term" value="C:cytosol"/>
    <property type="evidence" value="ECO:0007669"/>
    <property type="project" value="TreeGrafter"/>
</dbReference>
<evidence type="ECO:0000313" key="9">
    <source>
        <dbReference type="EMBL" id="CDM64125.1"/>
    </source>
</evidence>
<reference evidence="9 10" key="2">
    <citation type="submission" date="2015-01" db="EMBL/GenBank/DDBJ databases">
        <title>Complete genome sequence of Pyrinomonas methylaliphatogenes type strain K22T.</title>
        <authorList>
            <person name="Lee K.C.Y."/>
            <person name="Power J.F."/>
            <person name="Dunfield P.F."/>
            <person name="Morgan X.C."/>
            <person name="Huttenhower C."/>
            <person name="Stott M.B."/>
        </authorList>
    </citation>
    <scope>NUCLEOTIDE SEQUENCE [LARGE SCALE GENOMIC DNA]</scope>
    <source>
        <strain evidence="9 10">K22</strain>
    </source>
</reference>
<feature type="domain" description="Radical SAM core" evidence="8">
    <location>
        <begin position="181"/>
        <end position="404"/>
    </location>
</feature>
<dbReference type="AlphaFoldDB" id="A0A0B6WVI5"/>
<dbReference type="STRING" id="454194.PYK22_00117"/>
<accession>A0A0B6WVI5</accession>
<evidence type="ECO:0000256" key="2">
    <source>
        <dbReference type="ARBA" id="ARBA00022603"/>
    </source>
</evidence>
<dbReference type="PANTHER" id="PTHR43409:SF7">
    <property type="entry name" value="BLL1977 PROTEIN"/>
    <property type="match status" value="1"/>
</dbReference>
<keyword evidence="2" id="KW-0489">Methyltransferase</keyword>
<dbReference type="InterPro" id="IPR051198">
    <property type="entry name" value="BchE-like"/>
</dbReference>
<comment type="cofactor">
    <cofactor evidence="1">
        <name>[4Fe-4S] cluster</name>
        <dbReference type="ChEBI" id="CHEBI:49883"/>
    </cofactor>
</comment>
<gene>
    <name evidence="9" type="ORF">PYK22_00117</name>
</gene>
<dbReference type="SMART" id="SM00729">
    <property type="entry name" value="Elp3"/>
    <property type="match status" value="1"/>
</dbReference>
<dbReference type="InterPro" id="IPR034466">
    <property type="entry name" value="Methyltransferase_Class_B"/>
</dbReference>
<dbReference type="RefSeq" id="WP_041973135.1">
    <property type="nucleotide sequence ID" value="NZ_CBXV010000001.1"/>
</dbReference>
<name>A0A0B6WVI5_9BACT</name>
<dbReference type="SUPFAM" id="SSF102114">
    <property type="entry name" value="Radical SAM enzymes"/>
    <property type="match status" value="1"/>
</dbReference>
<keyword evidence="4" id="KW-0949">S-adenosyl-L-methionine</keyword>
<dbReference type="CDD" id="cd01335">
    <property type="entry name" value="Radical_SAM"/>
    <property type="match status" value="1"/>
</dbReference>
<evidence type="ECO:0000259" key="8">
    <source>
        <dbReference type="PROSITE" id="PS51918"/>
    </source>
</evidence>
<reference evidence="9 10" key="1">
    <citation type="submission" date="2013-12" db="EMBL/GenBank/DDBJ databases">
        <authorList>
            <person name="Stott M."/>
        </authorList>
    </citation>
    <scope>NUCLEOTIDE SEQUENCE [LARGE SCALE GENOMIC DNA]</scope>
    <source>
        <strain evidence="9 10">K22</strain>
    </source>
</reference>
<sequence>MATIIIADLESKNGFVNKDTIAGGYGSRFYADSFYTRFIERVRRVFQNLPSIHVGYLAAIFAQHGHRVIFTRGEFAEADIALVLTSLVDYKREREWAQAARARGMRVGFFGTPATFLPELFADVADFIISGEPEAAAERLARGEELSGLVQSPAINDLDSLPFPRWDLVGIKRFGYTNRRRIGLTHAVPMLTSRSCPEHCTYCPHRITAGFRARSAASVVAEMEELRARFGRLHFVLRDPIFTLDRERCLQIAELIRQRRLKCSFECETRMDDLDEELIRALHAAGLRGIAFGVESPDPRILKRVGRRYIPPEHMRRMIALCWKLGIKTTAFYVFGFLQDTEESIRDTIRFACDLDTTHANFKVLTPYPGTPLYKQLKPLIFERDWEKFDGYTLTFNHPNLTPRRARLLLGMAYSRFFGRPSQLFNLFGLHGIARSQPVQFLDDLAWRAYDHFDRDWMLEAGIGDELINANQSGRMTA</sequence>
<dbReference type="EMBL" id="CBXV010000001">
    <property type="protein sequence ID" value="CDM64125.1"/>
    <property type="molecule type" value="Genomic_DNA"/>
</dbReference>
<dbReference type="OrthoDB" id="9801424at2"/>
<evidence type="ECO:0000256" key="3">
    <source>
        <dbReference type="ARBA" id="ARBA00022679"/>
    </source>
</evidence>